<dbReference type="AlphaFoldDB" id="A0A453H8A6"/>
<dbReference type="Proteomes" id="UP000015105">
    <property type="component" value="Chromosome 4D"/>
</dbReference>
<accession>A0A453H8A6</accession>
<keyword evidence="2" id="KW-1185">Reference proteome</keyword>
<sequence length="119" mass="13595">MYYHSTTHYKAETRYTDTMDQSADQAGIRWELEGAAAGEVAVRVLVLGRWSRVRRHLAGGETAVLRVRWLLVPRGGLEDEEDALLGGEEGRSWSWISWRKGDDRWRALFYLGLGALKKC</sequence>
<evidence type="ECO:0000313" key="1">
    <source>
        <dbReference type="EnsemblPlants" id="AET4Gv20104300.20"/>
    </source>
</evidence>
<proteinExistence type="predicted"/>
<reference evidence="2" key="2">
    <citation type="journal article" date="2017" name="Nat. Plants">
        <title>The Aegilops tauschii genome reveals multiple impacts of transposons.</title>
        <authorList>
            <person name="Zhao G."/>
            <person name="Zou C."/>
            <person name="Li K."/>
            <person name="Wang K."/>
            <person name="Li T."/>
            <person name="Gao L."/>
            <person name="Zhang X."/>
            <person name="Wang H."/>
            <person name="Yang Z."/>
            <person name="Liu X."/>
            <person name="Jiang W."/>
            <person name="Mao L."/>
            <person name="Kong X."/>
            <person name="Jiao Y."/>
            <person name="Jia J."/>
        </authorList>
    </citation>
    <scope>NUCLEOTIDE SEQUENCE [LARGE SCALE GENOMIC DNA]</scope>
    <source>
        <strain evidence="2">cv. AL8/78</strain>
    </source>
</reference>
<evidence type="ECO:0000313" key="2">
    <source>
        <dbReference type="Proteomes" id="UP000015105"/>
    </source>
</evidence>
<protein>
    <submittedName>
        <fullName evidence="1">Uncharacterized protein</fullName>
    </submittedName>
</protein>
<reference evidence="1" key="3">
    <citation type="journal article" date="2017" name="Nature">
        <title>Genome sequence of the progenitor of the wheat D genome Aegilops tauschii.</title>
        <authorList>
            <person name="Luo M.C."/>
            <person name="Gu Y.Q."/>
            <person name="Puiu D."/>
            <person name="Wang H."/>
            <person name="Twardziok S.O."/>
            <person name="Deal K.R."/>
            <person name="Huo N."/>
            <person name="Zhu T."/>
            <person name="Wang L."/>
            <person name="Wang Y."/>
            <person name="McGuire P.E."/>
            <person name="Liu S."/>
            <person name="Long H."/>
            <person name="Ramasamy R.K."/>
            <person name="Rodriguez J.C."/>
            <person name="Van S.L."/>
            <person name="Yuan L."/>
            <person name="Wang Z."/>
            <person name="Xia Z."/>
            <person name="Xiao L."/>
            <person name="Anderson O.D."/>
            <person name="Ouyang S."/>
            <person name="Liang Y."/>
            <person name="Zimin A.V."/>
            <person name="Pertea G."/>
            <person name="Qi P."/>
            <person name="Bennetzen J.L."/>
            <person name="Dai X."/>
            <person name="Dawson M.W."/>
            <person name="Muller H.G."/>
            <person name="Kugler K."/>
            <person name="Rivarola-Duarte L."/>
            <person name="Spannagl M."/>
            <person name="Mayer K.F.X."/>
            <person name="Lu F.H."/>
            <person name="Bevan M.W."/>
            <person name="Leroy P."/>
            <person name="Li P."/>
            <person name="You F.M."/>
            <person name="Sun Q."/>
            <person name="Liu Z."/>
            <person name="Lyons E."/>
            <person name="Wicker T."/>
            <person name="Salzberg S.L."/>
            <person name="Devos K.M."/>
            <person name="Dvorak J."/>
        </authorList>
    </citation>
    <scope>NUCLEOTIDE SEQUENCE [LARGE SCALE GENOMIC DNA]</scope>
    <source>
        <strain evidence="1">cv. AL8/78</strain>
    </source>
</reference>
<organism evidence="1 2">
    <name type="scientific">Aegilops tauschii subsp. strangulata</name>
    <name type="common">Goatgrass</name>
    <dbReference type="NCBI Taxonomy" id="200361"/>
    <lineage>
        <taxon>Eukaryota</taxon>
        <taxon>Viridiplantae</taxon>
        <taxon>Streptophyta</taxon>
        <taxon>Embryophyta</taxon>
        <taxon>Tracheophyta</taxon>
        <taxon>Spermatophyta</taxon>
        <taxon>Magnoliopsida</taxon>
        <taxon>Liliopsida</taxon>
        <taxon>Poales</taxon>
        <taxon>Poaceae</taxon>
        <taxon>BOP clade</taxon>
        <taxon>Pooideae</taxon>
        <taxon>Triticodae</taxon>
        <taxon>Triticeae</taxon>
        <taxon>Triticinae</taxon>
        <taxon>Aegilops</taxon>
    </lineage>
</organism>
<dbReference type="Gramene" id="AET4Gv20104300.20">
    <property type="protein sequence ID" value="AET4Gv20104300.20"/>
    <property type="gene ID" value="AET4Gv20104300"/>
</dbReference>
<reference evidence="1" key="5">
    <citation type="journal article" date="2021" name="G3 (Bethesda)">
        <title>Aegilops tauschii genome assembly Aet v5.0 features greater sequence contiguity and improved annotation.</title>
        <authorList>
            <person name="Wang L."/>
            <person name="Zhu T."/>
            <person name="Rodriguez J.C."/>
            <person name="Deal K.R."/>
            <person name="Dubcovsky J."/>
            <person name="McGuire P.E."/>
            <person name="Lux T."/>
            <person name="Spannagl M."/>
            <person name="Mayer K.F.X."/>
            <person name="Baldrich P."/>
            <person name="Meyers B.C."/>
            <person name="Huo N."/>
            <person name="Gu Y.Q."/>
            <person name="Zhou H."/>
            <person name="Devos K.M."/>
            <person name="Bennetzen J.L."/>
            <person name="Unver T."/>
            <person name="Budak H."/>
            <person name="Gulick P.J."/>
            <person name="Galiba G."/>
            <person name="Kalapos B."/>
            <person name="Nelson D.R."/>
            <person name="Li P."/>
            <person name="You F.M."/>
            <person name="Luo M.C."/>
            <person name="Dvorak J."/>
        </authorList>
    </citation>
    <scope>NUCLEOTIDE SEQUENCE [LARGE SCALE GENOMIC DNA]</scope>
    <source>
        <strain evidence="1">cv. AL8/78</strain>
    </source>
</reference>
<reference evidence="2" key="1">
    <citation type="journal article" date="2014" name="Science">
        <title>Ancient hybridizations among the ancestral genomes of bread wheat.</title>
        <authorList>
            <consortium name="International Wheat Genome Sequencing Consortium,"/>
            <person name="Marcussen T."/>
            <person name="Sandve S.R."/>
            <person name="Heier L."/>
            <person name="Spannagl M."/>
            <person name="Pfeifer M."/>
            <person name="Jakobsen K.S."/>
            <person name="Wulff B.B."/>
            <person name="Steuernagel B."/>
            <person name="Mayer K.F."/>
            <person name="Olsen O.A."/>
        </authorList>
    </citation>
    <scope>NUCLEOTIDE SEQUENCE [LARGE SCALE GENOMIC DNA]</scope>
    <source>
        <strain evidence="2">cv. AL8/78</strain>
    </source>
</reference>
<dbReference type="EnsemblPlants" id="AET4Gv20104300.20">
    <property type="protein sequence ID" value="AET4Gv20104300.20"/>
    <property type="gene ID" value="AET4Gv20104300"/>
</dbReference>
<reference evidence="1" key="4">
    <citation type="submission" date="2019-03" db="UniProtKB">
        <authorList>
            <consortium name="EnsemblPlants"/>
        </authorList>
    </citation>
    <scope>IDENTIFICATION</scope>
</reference>
<name>A0A453H8A6_AEGTS</name>